<sequence length="213" mass="24884">MGTELTLIREMTSVCATASEWDGIARTVNTLLRSGEFNQQFNQMVAELNKTYLMLDQTLSPFAELDSEQCFTERFDTLFETYRGRYLLDVSQPRKFADETYEIYLLLKQSKEISTNYPLLKRTFIRLDEFIDKWVTNDAWLAMSIDTLLKMLNRFFGEIAEMKRGDSEEAFLVYDAIFAEFRLYLTLLEDKLKPGKTEVMTEPPGTEQRSQFG</sequence>
<dbReference type="EMBL" id="SMFU01000007">
    <property type="protein sequence ID" value="TCK08552.1"/>
    <property type="molecule type" value="Genomic_DNA"/>
</dbReference>
<dbReference type="AlphaFoldDB" id="A0A4R1GVY8"/>
<evidence type="ECO:0000313" key="2">
    <source>
        <dbReference type="Proteomes" id="UP000294546"/>
    </source>
</evidence>
<evidence type="ECO:0000313" key="1">
    <source>
        <dbReference type="EMBL" id="TCK08552.1"/>
    </source>
</evidence>
<dbReference type="OrthoDB" id="5571307at2"/>
<gene>
    <name evidence="1" type="ORF">CLV83_0639</name>
</gene>
<protein>
    <submittedName>
        <fullName evidence="1">Uncharacterized protein</fullName>
    </submittedName>
</protein>
<dbReference type="RefSeq" id="WP_132287372.1">
    <property type="nucleotide sequence ID" value="NZ_SMFU01000007.1"/>
</dbReference>
<dbReference type="Proteomes" id="UP000294546">
    <property type="component" value="Unassembled WGS sequence"/>
</dbReference>
<comment type="caution">
    <text evidence="1">The sequence shown here is derived from an EMBL/GenBank/DDBJ whole genome shotgun (WGS) entry which is preliminary data.</text>
</comment>
<reference evidence="1 2" key="1">
    <citation type="submission" date="2019-03" db="EMBL/GenBank/DDBJ databases">
        <title>Genomic Encyclopedia of Archaeal and Bacterial Type Strains, Phase II (KMG-II): from individual species to whole genera.</title>
        <authorList>
            <person name="Goeker M."/>
        </authorList>
    </citation>
    <scope>NUCLEOTIDE SEQUENCE [LARGE SCALE GENOMIC DNA]</scope>
    <source>
        <strain evidence="1 2">DSM 27697</strain>
    </source>
</reference>
<keyword evidence="2" id="KW-1185">Reference proteome</keyword>
<name>A0A4R1GVY8_9GAMM</name>
<organism evidence="1 2">
    <name type="scientific">Marinobacterium mangrovicola</name>
    <dbReference type="NCBI Taxonomy" id="1476959"/>
    <lineage>
        <taxon>Bacteria</taxon>
        <taxon>Pseudomonadati</taxon>
        <taxon>Pseudomonadota</taxon>
        <taxon>Gammaproteobacteria</taxon>
        <taxon>Oceanospirillales</taxon>
        <taxon>Oceanospirillaceae</taxon>
        <taxon>Marinobacterium</taxon>
    </lineage>
</organism>
<proteinExistence type="predicted"/>
<accession>A0A4R1GVY8</accession>